<feature type="domain" description="NIPSNAP" evidence="1">
    <location>
        <begin position="152"/>
        <end position="256"/>
    </location>
</feature>
<dbReference type="InterPro" id="IPR011008">
    <property type="entry name" value="Dimeric_a/b-barrel"/>
</dbReference>
<protein>
    <submittedName>
        <fullName evidence="2">NIPSNAP family protein</fullName>
    </submittedName>
</protein>
<accession>A0A7S7SHI8</accession>
<dbReference type="RefSeq" id="WP_194446669.1">
    <property type="nucleotide sequence ID" value="NZ_CP063849.1"/>
</dbReference>
<name>A0A7S7SHI8_PALFE</name>
<sequence>MQRRSFVAGAAGASFMTSAQAQSKSPSILELRYFRLRNTMDNQKGRVSDFLSNAVVAALQRAGSGPVGLFSSSIGPDTPYILLMVQHPNIAAFETCWDKMNADEAILAAARPLNLNPALPFERMDVQLLRGFKGFPAVELPPGDAKRPGRIFELRTYESNTPASLAKKIGMFENGEIEIFRKYGLLPVFFGETLVGPKMPNLTYMVAFDNLAAREANWKAFATSPEWGKLRVTPGLSDGETVSNISNVLLTPMPGSQIR</sequence>
<evidence type="ECO:0000259" key="1">
    <source>
        <dbReference type="Pfam" id="PF07978"/>
    </source>
</evidence>
<dbReference type="Gene3D" id="3.30.70.100">
    <property type="match status" value="2"/>
</dbReference>
<dbReference type="AlphaFoldDB" id="A0A7S7SHI8"/>
<keyword evidence="3" id="KW-1185">Reference proteome</keyword>
<dbReference type="SUPFAM" id="SSF54909">
    <property type="entry name" value="Dimeric alpha+beta barrel"/>
    <property type="match status" value="2"/>
</dbReference>
<evidence type="ECO:0000313" key="3">
    <source>
        <dbReference type="Proteomes" id="UP000593892"/>
    </source>
</evidence>
<dbReference type="Pfam" id="PF07978">
    <property type="entry name" value="NIPSNAP"/>
    <property type="match status" value="1"/>
</dbReference>
<dbReference type="EMBL" id="CP063849">
    <property type="protein sequence ID" value="QOY84999.1"/>
    <property type="molecule type" value="Genomic_DNA"/>
</dbReference>
<organism evidence="2 3">
    <name type="scientific">Paludibaculum fermentans</name>
    <dbReference type="NCBI Taxonomy" id="1473598"/>
    <lineage>
        <taxon>Bacteria</taxon>
        <taxon>Pseudomonadati</taxon>
        <taxon>Acidobacteriota</taxon>
        <taxon>Terriglobia</taxon>
        <taxon>Bryobacterales</taxon>
        <taxon>Bryobacteraceae</taxon>
        <taxon>Paludibaculum</taxon>
    </lineage>
</organism>
<dbReference type="Proteomes" id="UP000593892">
    <property type="component" value="Chromosome"/>
</dbReference>
<dbReference type="KEGG" id="pfer:IRI77_19295"/>
<dbReference type="InterPro" id="IPR012577">
    <property type="entry name" value="NIPSNAP"/>
</dbReference>
<proteinExistence type="predicted"/>
<reference evidence="2 3" key="1">
    <citation type="submission" date="2020-10" db="EMBL/GenBank/DDBJ databases">
        <title>Complete genome sequence of Paludibaculum fermentans P105T, a facultatively anaerobic acidobacterium capable of dissimilatory Fe(III) reduction.</title>
        <authorList>
            <person name="Dedysh S.N."/>
            <person name="Beletsky A.V."/>
            <person name="Kulichevskaya I.S."/>
            <person name="Mardanov A.V."/>
            <person name="Ravin N.V."/>
        </authorList>
    </citation>
    <scope>NUCLEOTIDE SEQUENCE [LARGE SCALE GENOMIC DNA]</scope>
    <source>
        <strain evidence="2 3">P105</strain>
    </source>
</reference>
<gene>
    <name evidence="2" type="ORF">IRI77_19295</name>
</gene>
<evidence type="ECO:0000313" key="2">
    <source>
        <dbReference type="EMBL" id="QOY84999.1"/>
    </source>
</evidence>